<keyword evidence="2" id="KW-1185">Reference proteome</keyword>
<evidence type="ECO:0000313" key="2">
    <source>
        <dbReference type="Proteomes" id="UP000887013"/>
    </source>
</evidence>
<protein>
    <submittedName>
        <fullName evidence="1">Uncharacterized protein</fullName>
    </submittedName>
</protein>
<organism evidence="1 2">
    <name type="scientific">Nephila pilipes</name>
    <name type="common">Giant wood spider</name>
    <name type="synonym">Nephila maculata</name>
    <dbReference type="NCBI Taxonomy" id="299642"/>
    <lineage>
        <taxon>Eukaryota</taxon>
        <taxon>Metazoa</taxon>
        <taxon>Ecdysozoa</taxon>
        <taxon>Arthropoda</taxon>
        <taxon>Chelicerata</taxon>
        <taxon>Arachnida</taxon>
        <taxon>Araneae</taxon>
        <taxon>Araneomorphae</taxon>
        <taxon>Entelegynae</taxon>
        <taxon>Araneoidea</taxon>
        <taxon>Nephilidae</taxon>
        <taxon>Nephila</taxon>
    </lineage>
</organism>
<dbReference type="EMBL" id="BMAW01053467">
    <property type="protein sequence ID" value="GFS91150.1"/>
    <property type="molecule type" value="Genomic_DNA"/>
</dbReference>
<dbReference type="AlphaFoldDB" id="A0A8X6N308"/>
<evidence type="ECO:0000313" key="1">
    <source>
        <dbReference type="EMBL" id="GFS91150.1"/>
    </source>
</evidence>
<gene>
    <name evidence="1" type="primary">AVEN_119894_1</name>
    <name evidence="1" type="ORF">NPIL_549701</name>
</gene>
<dbReference type="Proteomes" id="UP000887013">
    <property type="component" value="Unassembled WGS sequence"/>
</dbReference>
<proteinExistence type="predicted"/>
<comment type="caution">
    <text evidence="1">The sequence shown here is derived from an EMBL/GenBank/DDBJ whole genome shotgun (WGS) entry which is preliminary data.</text>
</comment>
<reference evidence="1" key="1">
    <citation type="submission" date="2020-08" db="EMBL/GenBank/DDBJ databases">
        <title>Multicomponent nature underlies the extraordinary mechanical properties of spider dragline silk.</title>
        <authorList>
            <person name="Kono N."/>
            <person name="Nakamura H."/>
            <person name="Mori M."/>
            <person name="Yoshida Y."/>
            <person name="Ohtoshi R."/>
            <person name="Malay A.D."/>
            <person name="Moran D.A.P."/>
            <person name="Tomita M."/>
            <person name="Numata K."/>
            <person name="Arakawa K."/>
        </authorList>
    </citation>
    <scope>NUCLEOTIDE SEQUENCE</scope>
</reference>
<sequence length="115" mass="13131">MFYFKQRQVRAVIDSASKRSFILSSTAVEMIFEKSDKEKFYHSLFGGTSIGIKEHDIFTIYISIPDGIYCSNFKALGQYIICGIIPPIVSEEYIDELKKNCISINNQALDLSKFL</sequence>
<name>A0A8X6N308_NEPPI</name>
<accession>A0A8X6N308</accession>